<gene>
    <name evidence="5" type="ORF">HELGO_WM8830</name>
</gene>
<sequence>MGRTLEQILAEEKPEVVAAAKAEAADMLVPEGWCVCSISEVAQVNPKKIDANAESDAGFVPMSLAPQSYFGELQFENKSWGEIKKSYTNFQNGDVIFAKVTPCFENGKAAIVKYLPNGIGAGSSEFYVLRPHTSYVSQRYIFSVIKSQNFMQVGSENMTGAVGLRRVPRKFVENYVFPLPPLAEQKVIADKLDSLLAQVETTKARLDRIPDILKRFRQ</sequence>
<keyword evidence="5" id="KW-0378">Hydrolase</keyword>
<evidence type="ECO:0000259" key="4">
    <source>
        <dbReference type="Pfam" id="PF01420"/>
    </source>
</evidence>
<dbReference type="Pfam" id="PF01420">
    <property type="entry name" value="Methylase_S"/>
    <property type="match status" value="1"/>
</dbReference>
<dbReference type="PANTHER" id="PTHR43140">
    <property type="entry name" value="TYPE-1 RESTRICTION ENZYME ECOKI SPECIFICITY PROTEIN"/>
    <property type="match status" value="1"/>
</dbReference>
<accession>A0A6S6U043</accession>
<dbReference type="GO" id="GO:0003677">
    <property type="term" value="F:DNA binding"/>
    <property type="evidence" value="ECO:0007669"/>
    <property type="project" value="UniProtKB-KW"/>
</dbReference>
<evidence type="ECO:0000256" key="2">
    <source>
        <dbReference type="ARBA" id="ARBA00022747"/>
    </source>
</evidence>
<dbReference type="SUPFAM" id="SSF116734">
    <property type="entry name" value="DNA methylase specificity domain"/>
    <property type="match status" value="1"/>
</dbReference>
<dbReference type="EC" id="3.1.21.3" evidence="5"/>
<dbReference type="PANTHER" id="PTHR43140:SF1">
    <property type="entry name" value="TYPE I RESTRICTION ENZYME ECOKI SPECIFICITY SUBUNIT"/>
    <property type="match status" value="1"/>
</dbReference>
<feature type="domain" description="Type I restriction modification DNA specificity" evidence="4">
    <location>
        <begin position="30"/>
        <end position="209"/>
    </location>
</feature>
<proteinExistence type="inferred from homology"/>
<dbReference type="Gene3D" id="3.90.220.20">
    <property type="entry name" value="DNA methylase specificity domains"/>
    <property type="match status" value="1"/>
</dbReference>
<name>A0A6S6U043_9GAMM</name>
<keyword evidence="2" id="KW-0680">Restriction system</keyword>
<dbReference type="CDD" id="cd17260">
    <property type="entry name" value="RMtype1_S_EcoEI-TRD1-CR1_like"/>
    <property type="match status" value="1"/>
</dbReference>
<reference evidence="5" key="1">
    <citation type="submission" date="2020-01" db="EMBL/GenBank/DDBJ databases">
        <authorList>
            <person name="Meier V. D."/>
            <person name="Meier V D."/>
        </authorList>
    </citation>
    <scope>NUCLEOTIDE SEQUENCE</scope>
    <source>
        <strain evidence="5">HLG_WM_MAG_07</strain>
    </source>
</reference>
<keyword evidence="3" id="KW-0238">DNA-binding</keyword>
<evidence type="ECO:0000256" key="3">
    <source>
        <dbReference type="ARBA" id="ARBA00023125"/>
    </source>
</evidence>
<dbReference type="GO" id="GO:0009307">
    <property type="term" value="P:DNA restriction-modification system"/>
    <property type="evidence" value="ECO:0007669"/>
    <property type="project" value="UniProtKB-KW"/>
</dbReference>
<dbReference type="InterPro" id="IPR051212">
    <property type="entry name" value="Type-I_RE_S_subunit"/>
</dbReference>
<feature type="non-terminal residue" evidence="5">
    <location>
        <position position="218"/>
    </location>
</feature>
<dbReference type="GO" id="GO:0009035">
    <property type="term" value="F:type I site-specific deoxyribonuclease activity"/>
    <property type="evidence" value="ECO:0007669"/>
    <property type="project" value="UniProtKB-EC"/>
</dbReference>
<dbReference type="InterPro" id="IPR000055">
    <property type="entry name" value="Restrct_endonuc_typeI_TRD"/>
</dbReference>
<comment type="similarity">
    <text evidence="1">Belongs to the type-I restriction system S methylase family.</text>
</comment>
<evidence type="ECO:0000313" key="5">
    <source>
        <dbReference type="EMBL" id="CAA6828035.1"/>
    </source>
</evidence>
<dbReference type="EMBL" id="CACVAY010000146">
    <property type="protein sequence ID" value="CAA6828035.1"/>
    <property type="molecule type" value="Genomic_DNA"/>
</dbReference>
<evidence type="ECO:0000256" key="1">
    <source>
        <dbReference type="ARBA" id="ARBA00010923"/>
    </source>
</evidence>
<protein>
    <submittedName>
        <fullName evidence="5">Type I restriction-modification system, specificity subunit S (EC)</fullName>
        <ecNumber evidence="5">3.1.21.3</ecNumber>
    </submittedName>
</protein>
<dbReference type="AlphaFoldDB" id="A0A6S6U043"/>
<dbReference type="InterPro" id="IPR044946">
    <property type="entry name" value="Restrct_endonuc_typeI_TRD_sf"/>
</dbReference>
<organism evidence="5">
    <name type="scientific">uncultured Thiotrichaceae bacterium</name>
    <dbReference type="NCBI Taxonomy" id="298394"/>
    <lineage>
        <taxon>Bacteria</taxon>
        <taxon>Pseudomonadati</taxon>
        <taxon>Pseudomonadota</taxon>
        <taxon>Gammaproteobacteria</taxon>
        <taxon>Thiotrichales</taxon>
        <taxon>Thiotrichaceae</taxon>
        <taxon>environmental samples</taxon>
    </lineage>
</organism>